<evidence type="ECO:0000256" key="1">
    <source>
        <dbReference type="SAM" id="Phobius"/>
    </source>
</evidence>
<dbReference type="AlphaFoldDB" id="X1VG67"/>
<protein>
    <submittedName>
        <fullName evidence="2">Uncharacterized protein</fullName>
    </submittedName>
</protein>
<comment type="caution">
    <text evidence="2">The sequence shown here is derived from an EMBL/GenBank/DDBJ whole genome shotgun (WGS) entry which is preliminary data.</text>
</comment>
<sequence length="256" mass="27440">ISYVPLMLGEGVLGIRDRLADPLSIAALSSERAMPGTTGGFWQWAVQLAQLGMALFWVATGLAALGVKLMLTKRDSTENDLKLWVSLGLFVVLVGAGLALGSAFVQSGLYRAYFLCVPLLGTLFLLTLRPPKALMLGLCLIVLAVSFIARYGQENLISPGPEVVEAAETLSSFGVSGTSLTFTDEAGAFFAGISISDVLAPDGSLSTIHDLEKAIVGERQPEPFSLREENLIVIDRQATWRLQNYGIAVTVEQHLE</sequence>
<accession>X1VG67</accession>
<proteinExistence type="predicted"/>
<evidence type="ECO:0000313" key="2">
    <source>
        <dbReference type="EMBL" id="GAJ13551.1"/>
    </source>
</evidence>
<organism evidence="2">
    <name type="scientific">marine sediment metagenome</name>
    <dbReference type="NCBI Taxonomy" id="412755"/>
    <lineage>
        <taxon>unclassified sequences</taxon>
        <taxon>metagenomes</taxon>
        <taxon>ecological metagenomes</taxon>
    </lineage>
</organism>
<gene>
    <name evidence="2" type="ORF">S12H4_44152</name>
</gene>
<feature type="transmembrane region" description="Helical" evidence="1">
    <location>
        <begin position="110"/>
        <end position="126"/>
    </location>
</feature>
<reference evidence="2" key="1">
    <citation type="journal article" date="2014" name="Front. Microbiol.">
        <title>High frequency of phylogenetically diverse reductive dehalogenase-homologous genes in deep subseafloor sedimentary metagenomes.</title>
        <authorList>
            <person name="Kawai M."/>
            <person name="Futagami T."/>
            <person name="Toyoda A."/>
            <person name="Takaki Y."/>
            <person name="Nishi S."/>
            <person name="Hori S."/>
            <person name="Arai W."/>
            <person name="Tsubouchi T."/>
            <person name="Morono Y."/>
            <person name="Uchiyama I."/>
            <person name="Ito T."/>
            <person name="Fujiyama A."/>
            <person name="Inagaki F."/>
            <person name="Takami H."/>
        </authorList>
    </citation>
    <scope>NUCLEOTIDE SEQUENCE</scope>
    <source>
        <strain evidence="2">Expedition CK06-06</strain>
    </source>
</reference>
<feature type="non-terminal residue" evidence="2">
    <location>
        <position position="1"/>
    </location>
</feature>
<name>X1VG67_9ZZZZ</name>
<keyword evidence="1" id="KW-1133">Transmembrane helix</keyword>
<dbReference type="EMBL" id="BARW01027177">
    <property type="protein sequence ID" value="GAJ13551.1"/>
    <property type="molecule type" value="Genomic_DNA"/>
</dbReference>
<feature type="transmembrane region" description="Helical" evidence="1">
    <location>
        <begin position="51"/>
        <end position="71"/>
    </location>
</feature>
<feature type="transmembrane region" description="Helical" evidence="1">
    <location>
        <begin position="83"/>
        <end position="104"/>
    </location>
</feature>
<keyword evidence="1" id="KW-0812">Transmembrane</keyword>
<feature type="transmembrane region" description="Helical" evidence="1">
    <location>
        <begin position="133"/>
        <end position="152"/>
    </location>
</feature>
<feature type="non-terminal residue" evidence="2">
    <location>
        <position position="256"/>
    </location>
</feature>
<keyword evidence="1" id="KW-0472">Membrane</keyword>